<evidence type="ECO:0000313" key="2">
    <source>
        <dbReference type="Proteomes" id="UP000824469"/>
    </source>
</evidence>
<comment type="caution">
    <text evidence="1">The sequence shown here is derived from an EMBL/GenBank/DDBJ whole genome shotgun (WGS) entry which is preliminary data.</text>
</comment>
<feature type="non-terminal residue" evidence="1">
    <location>
        <position position="1"/>
    </location>
</feature>
<name>A0AA38FT17_TAXCH</name>
<accession>A0AA38FT17</accession>
<organism evidence="1 2">
    <name type="scientific">Taxus chinensis</name>
    <name type="common">Chinese yew</name>
    <name type="synonym">Taxus wallichiana var. chinensis</name>
    <dbReference type="NCBI Taxonomy" id="29808"/>
    <lineage>
        <taxon>Eukaryota</taxon>
        <taxon>Viridiplantae</taxon>
        <taxon>Streptophyta</taxon>
        <taxon>Embryophyta</taxon>
        <taxon>Tracheophyta</taxon>
        <taxon>Spermatophyta</taxon>
        <taxon>Pinopsida</taxon>
        <taxon>Pinidae</taxon>
        <taxon>Conifers II</taxon>
        <taxon>Cupressales</taxon>
        <taxon>Taxaceae</taxon>
        <taxon>Taxus</taxon>
    </lineage>
</organism>
<dbReference type="AlphaFoldDB" id="A0AA38FT17"/>
<reference evidence="1 2" key="1">
    <citation type="journal article" date="2021" name="Nat. Plants">
        <title>The Taxus genome provides insights into paclitaxel biosynthesis.</title>
        <authorList>
            <person name="Xiong X."/>
            <person name="Gou J."/>
            <person name="Liao Q."/>
            <person name="Li Y."/>
            <person name="Zhou Q."/>
            <person name="Bi G."/>
            <person name="Li C."/>
            <person name="Du R."/>
            <person name="Wang X."/>
            <person name="Sun T."/>
            <person name="Guo L."/>
            <person name="Liang H."/>
            <person name="Lu P."/>
            <person name="Wu Y."/>
            <person name="Zhang Z."/>
            <person name="Ro D.K."/>
            <person name="Shang Y."/>
            <person name="Huang S."/>
            <person name="Yan J."/>
        </authorList>
    </citation>
    <scope>NUCLEOTIDE SEQUENCE [LARGE SCALE GENOMIC DNA]</scope>
    <source>
        <strain evidence="1">Ta-2019</strain>
    </source>
</reference>
<keyword evidence="2" id="KW-1185">Reference proteome</keyword>
<dbReference type="Proteomes" id="UP000824469">
    <property type="component" value="Unassembled WGS sequence"/>
</dbReference>
<feature type="non-terminal residue" evidence="1">
    <location>
        <position position="68"/>
    </location>
</feature>
<gene>
    <name evidence="1" type="ORF">KI387_037204</name>
</gene>
<evidence type="ECO:0000313" key="1">
    <source>
        <dbReference type="EMBL" id="KAH9309293.1"/>
    </source>
</evidence>
<dbReference type="EMBL" id="JAHRHJ020000007">
    <property type="protein sequence ID" value="KAH9309293.1"/>
    <property type="molecule type" value="Genomic_DNA"/>
</dbReference>
<sequence length="68" mass="8086">YDDECDEAFEGEEVLTQNKKRARVKRGFRDEWKVKFKWLRCAMHEGKTVMKCIYCEEHKSIGPWGTGT</sequence>
<proteinExistence type="predicted"/>
<protein>
    <submittedName>
        <fullName evidence="1">Uncharacterized protein</fullName>
    </submittedName>
</protein>